<dbReference type="OrthoDB" id="410198at2759"/>
<dbReference type="Gene3D" id="3.40.630.30">
    <property type="match status" value="1"/>
</dbReference>
<dbReference type="InterPro" id="IPR052564">
    <property type="entry name" value="N-acetyltrans/Recomb-assoc"/>
</dbReference>
<keyword evidence="2" id="KW-1185">Reference proteome</keyword>
<dbReference type="PANTHER" id="PTHR43451">
    <property type="entry name" value="ACETYLTRANSFERASE (GNAT) FAMILY PROTEIN"/>
    <property type="match status" value="1"/>
</dbReference>
<sequence length="219" mass="24548">MSVNITTDIARVTSTLAIAFAHSAENDYLTKKFWNMPASQTLSRSEINKSFVEYCEYFVANGGQLLESGDFDSVAIIVPPESNPVDLEETNDEKFNAQFIHTNEKIKQDLGLGVRIPYYYLFMIGKNLDQPHVKGNVRAIVEYLKLEADKKGAAVVLDALNGHAKSVYEYFGFLDYHEFRYGVGEVEANGELSETGPGFVANIMAYYKDGDLRRMIAKS</sequence>
<evidence type="ECO:0000313" key="2">
    <source>
        <dbReference type="Proteomes" id="UP000191024"/>
    </source>
</evidence>
<dbReference type="AlphaFoldDB" id="A0A1G4K999"/>
<name>A0A1G4K999_9SACH</name>
<dbReference type="EMBL" id="LT598469">
    <property type="protein sequence ID" value="SCV00698.1"/>
    <property type="molecule type" value="Genomic_DNA"/>
</dbReference>
<dbReference type="PANTHER" id="PTHR43451:SF1">
    <property type="entry name" value="ACETYLTRANSFERASE"/>
    <property type="match status" value="1"/>
</dbReference>
<evidence type="ECO:0000313" key="1">
    <source>
        <dbReference type="EMBL" id="SCV00698.1"/>
    </source>
</evidence>
<proteinExistence type="predicted"/>
<dbReference type="Proteomes" id="UP000191024">
    <property type="component" value="Chromosome G"/>
</dbReference>
<reference evidence="1 2" key="1">
    <citation type="submission" date="2016-03" db="EMBL/GenBank/DDBJ databases">
        <authorList>
            <person name="Devillers H."/>
        </authorList>
    </citation>
    <scope>NUCLEOTIDE SEQUENCE [LARGE SCALE GENOMIC DNA]</scope>
    <source>
        <strain evidence="1">CBS 11717</strain>
    </source>
</reference>
<accession>A0A1G4K999</accession>
<organism evidence="1 2">
    <name type="scientific">Lachancea mirantina</name>
    <dbReference type="NCBI Taxonomy" id="1230905"/>
    <lineage>
        <taxon>Eukaryota</taxon>
        <taxon>Fungi</taxon>
        <taxon>Dikarya</taxon>
        <taxon>Ascomycota</taxon>
        <taxon>Saccharomycotina</taxon>
        <taxon>Saccharomycetes</taxon>
        <taxon>Saccharomycetales</taxon>
        <taxon>Saccharomycetaceae</taxon>
        <taxon>Lachancea</taxon>
    </lineage>
</organism>
<protein>
    <submittedName>
        <fullName evidence="1">LAMI_0G06744g1_1</fullName>
    </submittedName>
</protein>
<gene>
    <name evidence="1" type="ORF">LAMI_0G06744G</name>
</gene>